<accession>A0A0F9KD41</accession>
<reference evidence="1" key="1">
    <citation type="journal article" date="2015" name="Nature">
        <title>Complex archaea that bridge the gap between prokaryotes and eukaryotes.</title>
        <authorList>
            <person name="Spang A."/>
            <person name="Saw J.H."/>
            <person name="Jorgensen S.L."/>
            <person name="Zaremba-Niedzwiedzka K."/>
            <person name="Martijn J."/>
            <person name="Lind A.E."/>
            <person name="van Eijk R."/>
            <person name="Schleper C."/>
            <person name="Guy L."/>
            <person name="Ettema T.J."/>
        </authorList>
    </citation>
    <scope>NUCLEOTIDE SEQUENCE</scope>
</reference>
<sequence>MPRYSALAHATYMEQLESASEESSAGPLINLWLVVELPSNDFSKKIEYSEELDLLLAPEGKFVGFAHTREELIQMTTSKLEDGSAAEVSASHVYLTYRAEFRGTKDLQKLLEFLLAEGMLKPQNT</sequence>
<dbReference type="AlphaFoldDB" id="A0A0F9KD41"/>
<comment type="caution">
    <text evidence="1">The sequence shown here is derived from an EMBL/GenBank/DDBJ whole genome shotgun (WGS) entry which is preliminary data.</text>
</comment>
<gene>
    <name evidence="1" type="ORF">LCGC14_1717970</name>
</gene>
<protein>
    <submittedName>
        <fullName evidence="1">Uncharacterized protein</fullName>
    </submittedName>
</protein>
<organism evidence="1">
    <name type="scientific">marine sediment metagenome</name>
    <dbReference type="NCBI Taxonomy" id="412755"/>
    <lineage>
        <taxon>unclassified sequences</taxon>
        <taxon>metagenomes</taxon>
        <taxon>ecological metagenomes</taxon>
    </lineage>
</organism>
<evidence type="ECO:0000313" key="1">
    <source>
        <dbReference type="EMBL" id="KKM13260.1"/>
    </source>
</evidence>
<dbReference type="EMBL" id="LAZR01015416">
    <property type="protein sequence ID" value="KKM13260.1"/>
    <property type="molecule type" value="Genomic_DNA"/>
</dbReference>
<proteinExistence type="predicted"/>
<name>A0A0F9KD41_9ZZZZ</name>